<comment type="caution">
    <text evidence="1">The sequence shown here is derived from an EMBL/GenBank/DDBJ whole genome shotgun (WGS) entry which is preliminary data.</text>
</comment>
<protein>
    <submittedName>
        <fullName evidence="1">Uncharacterized protein</fullName>
    </submittedName>
</protein>
<reference evidence="1 2" key="2">
    <citation type="journal article" date="2022" name="Mol. Ecol. Resour.">
        <title>The genomes of chicory, endive, great burdock and yacon provide insights into Asteraceae paleo-polyploidization history and plant inulin production.</title>
        <authorList>
            <person name="Fan W."/>
            <person name="Wang S."/>
            <person name="Wang H."/>
            <person name="Wang A."/>
            <person name="Jiang F."/>
            <person name="Liu H."/>
            <person name="Zhao H."/>
            <person name="Xu D."/>
            <person name="Zhang Y."/>
        </authorList>
    </citation>
    <scope>NUCLEOTIDE SEQUENCE [LARGE SCALE GENOMIC DNA]</scope>
    <source>
        <strain evidence="2">cv. Niubang</strain>
    </source>
</reference>
<reference evidence="2" key="1">
    <citation type="journal article" date="2022" name="Mol. Ecol. Resour.">
        <title>The genomes of chicory, endive, great burdock and yacon provide insights into Asteraceae palaeo-polyploidization history and plant inulin production.</title>
        <authorList>
            <person name="Fan W."/>
            <person name="Wang S."/>
            <person name="Wang H."/>
            <person name="Wang A."/>
            <person name="Jiang F."/>
            <person name="Liu H."/>
            <person name="Zhao H."/>
            <person name="Xu D."/>
            <person name="Zhang Y."/>
        </authorList>
    </citation>
    <scope>NUCLEOTIDE SEQUENCE [LARGE SCALE GENOMIC DNA]</scope>
    <source>
        <strain evidence="2">cv. Niubang</strain>
    </source>
</reference>
<name>A0ACB8ZY28_ARCLA</name>
<proteinExistence type="predicted"/>
<sequence length="85" mass="9705">MRRQIPVPPPPLLHNRLEFFQSYSTPPPFGVVSNLALNFHPSMVDANGKFQPCPPLGPQWRRCTRSAMADLQYSPEKVQVYLDLI</sequence>
<dbReference type="EMBL" id="CM042055">
    <property type="protein sequence ID" value="KAI3702473.1"/>
    <property type="molecule type" value="Genomic_DNA"/>
</dbReference>
<accession>A0ACB8ZY28</accession>
<gene>
    <name evidence="1" type="ORF">L6452_28211</name>
</gene>
<organism evidence="1 2">
    <name type="scientific">Arctium lappa</name>
    <name type="common">Greater burdock</name>
    <name type="synonym">Lappa major</name>
    <dbReference type="NCBI Taxonomy" id="4217"/>
    <lineage>
        <taxon>Eukaryota</taxon>
        <taxon>Viridiplantae</taxon>
        <taxon>Streptophyta</taxon>
        <taxon>Embryophyta</taxon>
        <taxon>Tracheophyta</taxon>
        <taxon>Spermatophyta</taxon>
        <taxon>Magnoliopsida</taxon>
        <taxon>eudicotyledons</taxon>
        <taxon>Gunneridae</taxon>
        <taxon>Pentapetalae</taxon>
        <taxon>asterids</taxon>
        <taxon>campanulids</taxon>
        <taxon>Asterales</taxon>
        <taxon>Asteraceae</taxon>
        <taxon>Carduoideae</taxon>
        <taxon>Cardueae</taxon>
        <taxon>Arctiinae</taxon>
        <taxon>Arctium</taxon>
    </lineage>
</organism>
<evidence type="ECO:0000313" key="1">
    <source>
        <dbReference type="EMBL" id="KAI3702473.1"/>
    </source>
</evidence>
<evidence type="ECO:0000313" key="2">
    <source>
        <dbReference type="Proteomes" id="UP001055879"/>
    </source>
</evidence>
<keyword evidence="2" id="KW-1185">Reference proteome</keyword>
<dbReference type="Proteomes" id="UP001055879">
    <property type="component" value="Linkage Group LG09"/>
</dbReference>